<dbReference type="Gene3D" id="3.40.50.1820">
    <property type="entry name" value="alpha/beta hydrolase"/>
    <property type="match status" value="1"/>
</dbReference>
<accession>A0AAP0NTF8</accession>
<feature type="domain" description="Alpha/beta hydrolase fold-3" evidence="1">
    <location>
        <begin position="196"/>
        <end position="273"/>
    </location>
</feature>
<gene>
    <name evidence="2" type="ORF">Sjap_016092</name>
</gene>
<dbReference type="AlphaFoldDB" id="A0AAP0NTF8"/>
<feature type="domain" description="Alpha/beta hydrolase fold-3" evidence="1">
    <location>
        <begin position="86"/>
        <end position="190"/>
    </location>
</feature>
<dbReference type="PANTHER" id="PTHR23024">
    <property type="entry name" value="ARYLACETAMIDE DEACETYLASE"/>
    <property type="match status" value="1"/>
</dbReference>
<dbReference type="EMBL" id="JBBNAE010000006">
    <property type="protein sequence ID" value="KAK9117145.1"/>
    <property type="molecule type" value="Genomic_DNA"/>
</dbReference>
<evidence type="ECO:0000313" key="2">
    <source>
        <dbReference type="EMBL" id="KAK9117145.1"/>
    </source>
</evidence>
<protein>
    <recommendedName>
        <fullName evidence="1">Alpha/beta hydrolase fold-3 domain-containing protein</fullName>
    </recommendedName>
</protein>
<proteinExistence type="predicted"/>
<dbReference type="Pfam" id="PF07859">
    <property type="entry name" value="Abhydrolase_3"/>
    <property type="match status" value="2"/>
</dbReference>
<comment type="caution">
    <text evidence="2">The sequence shown here is derived from an EMBL/GenBank/DDBJ whole genome shotgun (WGS) entry which is preliminary data.</text>
</comment>
<sequence>MADHGPHNINIPYLRESTDPYEFLQIVYNSNDDTLTRHLHFPCSNLENDNSNRPFSAKDVPLNTHHKTWIRLYKPTTTSPHKLPLILYFHGGSFILCSAADSMYHDFCGRLAAELPVVVVSVEYGLAPENRLPAAYEDAEEAIKWVREEAIMDEENKGEGWLRELADFSNCYLMGISAGGNIAYHAALRFIPLAFADLMWELSLPRGADRDHEYSNLTVGSLGRWEKIGWGGRCFVSARGGDPLVDRELEVARMMEGEGVKVKVWCEEGGYHGEVLFDPAKTSALMVHLKQFIYSANVA</sequence>
<keyword evidence="3" id="KW-1185">Reference proteome</keyword>
<evidence type="ECO:0000313" key="3">
    <source>
        <dbReference type="Proteomes" id="UP001417504"/>
    </source>
</evidence>
<organism evidence="2 3">
    <name type="scientific">Stephania japonica</name>
    <dbReference type="NCBI Taxonomy" id="461633"/>
    <lineage>
        <taxon>Eukaryota</taxon>
        <taxon>Viridiplantae</taxon>
        <taxon>Streptophyta</taxon>
        <taxon>Embryophyta</taxon>
        <taxon>Tracheophyta</taxon>
        <taxon>Spermatophyta</taxon>
        <taxon>Magnoliopsida</taxon>
        <taxon>Ranunculales</taxon>
        <taxon>Menispermaceae</taxon>
        <taxon>Menispermoideae</taxon>
        <taxon>Cissampelideae</taxon>
        <taxon>Stephania</taxon>
    </lineage>
</organism>
<dbReference type="PANTHER" id="PTHR23024:SF546">
    <property type="entry name" value="CARBOXYLESTERASE 120-RELATED"/>
    <property type="match status" value="1"/>
</dbReference>
<dbReference type="InterPro" id="IPR029058">
    <property type="entry name" value="AB_hydrolase_fold"/>
</dbReference>
<dbReference type="InterPro" id="IPR013094">
    <property type="entry name" value="AB_hydrolase_3"/>
</dbReference>
<dbReference type="GO" id="GO:0016787">
    <property type="term" value="F:hydrolase activity"/>
    <property type="evidence" value="ECO:0007669"/>
    <property type="project" value="InterPro"/>
</dbReference>
<dbReference type="InterPro" id="IPR050466">
    <property type="entry name" value="Carboxylest/Gibb_receptor"/>
</dbReference>
<evidence type="ECO:0000259" key="1">
    <source>
        <dbReference type="Pfam" id="PF07859"/>
    </source>
</evidence>
<dbReference type="SUPFAM" id="SSF53474">
    <property type="entry name" value="alpha/beta-Hydrolases"/>
    <property type="match status" value="1"/>
</dbReference>
<reference evidence="2 3" key="1">
    <citation type="submission" date="2024-01" db="EMBL/GenBank/DDBJ databases">
        <title>Genome assemblies of Stephania.</title>
        <authorList>
            <person name="Yang L."/>
        </authorList>
    </citation>
    <scope>NUCLEOTIDE SEQUENCE [LARGE SCALE GENOMIC DNA]</scope>
    <source>
        <strain evidence="2">QJT</strain>
        <tissue evidence="2">Leaf</tissue>
    </source>
</reference>
<dbReference type="Proteomes" id="UP001417504">
    <property type="component" value="Unassembled WGS sequence"/>
</dbReference>
<name>A0AAP0NTF8_9MAGN</name>